<evidence type="ECO:0000313" key="2">
    <source>
        <dbReference type="Proteomes" id="UP000193467"/>
    </source>
</evidence>
<dbReference type="EMBL" id="MCGR01000037">
    <property type="protein sequence ID" value="ORY75650.1"/>
    <property type="molecule type" value="Genomic_DNA"/>
</dbReference>
<dbReference type="Proteomes" id="UP000193467">
    <property type="component" value="Unassembled WGS sequence"/>
</dbReference>
<comment type="caution">
    <text evidence="1">The sequence shown here is derived from an EMBL/GenBank/DDBJ whole genome shotgun (WGS) entry which is preliminary data.</text>
</comment>
<sequence length="135" mass="15004">MIGLSVQLVLSTTNAHLITFSPQPFQLFPTRAAVICEFDSRAHRRSHRRDRLPIPPSHPYMAAPSVFRLALYYHALCTLLENENNLERTTFSPLCSLLLLGAHGPSSIVLQKFGAAVLELDNSQLAPQQKTARPS</sequence>
<accession>A0A1Y2EVR2</accession>
<evidence type="ECO:0000313" key="1">
    <source>
        <dbReference type="EMBL" id="ORY75650.1"/>
    </source>
</evidence>
<protein>
    <submittedName>
        <fullName evidence="1">Uncharacterized protein</fullName>
    </submittedName>
</protein>
<dbReference type="AlphaFoldDB" id="A0A1Y2EVR2"/>
<reference evidence="1 2" key="1">
    <citation type="submission" date="2016-07" db="EMBL/GenBank/DDBJ databases">
        <title>Pervasive Adenine N6-methylation of Active Genes in Fungi.</title>
        <authorList>
            <consortium name="DOE Joint Genome Institute"/>
            <person name="Mondo S.J."/>
            <person name="Dannebaum R.O."/>
            <person name="Kuo R.C."/>
            <person name="Labutti K."/>
            <person name="Haridas S."/>
            <person name="Kuo A."/>
            <person name="Salamov A."/>
            <person name="Ahrendt S.R."/>
            <person name="Lipzen A."/>
            <person name="Sullivan W."/>
            <person name="Andreopoulos W.B."/>
            <person name="Clum A."/>
            <person name="Lindquist E."/>
            <person name="Daum C."/>
            <person name="Ramamoorthy G.K."/>
            <person name="Gryganskyi A."/>
            <person name="Culley D."/>
            <person name="Magnuson J.K."/>
            <person name="James T.Y."/>
            <person name="O'Malley M.A."/>
            <person name="Stajich J.E."/>
            <person name="Spatafora J.W."/>
            <person name="Visel A."/>
            <person name="Grigoriev I.V."/>
        </authorList>
    </citation>
    <scope>NUCLEOTIDE SEQUENCE [LARGE SCALE GENOMIC DNA]</scope>
    <source>
        <strain evidence="1 2">62-1032</strain>
    </source>
</reference>
<organism evidence="1 2">
    <name type="scientific">Leucosporidium creatinivorum</name>
    <dbReference type="NCBI Taxonomy" id="106004"/>
    <lineage>
        <taxon>Eukaryota</taxon>
        <taxon>Fungi</taxon>
        <taxon>Dikarya</taxon>
        <taxon>Basidiomycota</taxon>
        <taxon>Pucciniomycotina</taxon>
        <taxon>Microbotryomycetes</taxon>
        <taxon>Leucosporidiales</taxon>
        <taxon>Leucosporidium</taxon>
    </lineage>
</organism>
<name>A0A1Y2EVR2_9BASI</name>
<dbReference type="InParanoid" id="A0A1Y2EVR2"/>
<gene>
    <name evidence="1" type="ORF">BCR35DRAFT_306155</name>
</gene>
<keyword evidence="2" id="KW-1185">Reference proteome</keyword>
<proteinExistence type="predicted"/>